<comment type="caution">
    <text evidence="9">The sequence shown here is derived from an EMBL/GenBank/DDBJ whole genome shotgun (WGS) entry which is preliminary data.</text>
</comment>
<dbReference type="InterPro" id="IPR026891">
    <property type="entry name" value="Fn3-like"/>
</dbReference>
<proteinExistence type="predicted"/>
<evidence type="ECO:0000313" key="9">
    <source>
        <dbReference type="EMBL" id="GMI50588.1"/>
    </source>
</evidence>
<dbReference type="InterPro" id="IPR002772">
    <property type="entry name" value="Glyco_hydro_3_C"/>
</dbReference>
<dbReference type="InterPro" id="IPR044993">
    <property type="entry name" value="BXL"/>
</dbReference>
<dbReference type="SUPFAM" id="SSF52279">
    <property type="entry name" value="Beta-D-glucan exohydrolase, C-terminal domain"/>
    <property type="match status" value="1"/>
</dbReference>
<dbReference type="InterPro" id="IPR000177">
    <property type="entry name" value="Apple"/>
</dbReference>
<dbReference type="InterPro" id="IPR013783">
    <property type="entry name" value="Ig-like_fold"/>
</dbReference>
<keyword evidence="3" id="KW-0378">Hydrolase</keyword>
<dbReference type="PANTHER" id="PTHR42721:SF41">
    <property type="entry name" value="GLYCOSIDE HYDROLASE FAMILY 3 C-TERMINAL DOMAIN-CONTAINING PROTEIN"/>
    <property type="match status" value="1"/>
</dbReference>
<dbReference type="PROSITE" id="PS00283">
    <property type="entry name" value="SOYBEAN_KUNITZ"/>
    <property type="match status" value="1"/>
</dbReference>
<keyword evidence="2" id="KW-0677">Repeat</keyword>
<dbReference type="Pfam" id="PF00933">
    <property type="entry name" value="Glyco_hydro_3"/>
    <property type="match status" value="1"/>
</dbReference>
<feature type="chain" id="PRO_5046065982" description="Fibronectin type III-like domain-containing protein" evidence="6">
    <location>
        <begin position="22"/>
        <end position="870"/>
    </location>
</feature>
<evidence type="ECO:0000256" key="6">
    <source>
        <dbReference type="SAM" id="SignalP"/>
    </source>
</evidence>
<evidence type="ECO:0000256" key="2">
    <source>
        <dbReference type="ARBA" id="ARBA00022737"/>
    </source>
</evidence>
<evidence type="ECO:0000256" key="1">
    <source>
        <dbReference type="ARBA" id="ARBA00022729"/>
    </source>
</evidence>
<keyword evidence="1 6" id="KW-0732">Signal</keyword>
<dbReference type="SMART" id="SM00223">
    <property type="entry name" value="APPLE"/>
    <property type="match status" value="1"/>
</dbReference>
<evidence type="ECO:0000256" key="3">
    <source>
        <dbReference type="ARBA" id="ARBA00022801"/>
    </source>
</evidence>
<dbReference type="Pfam" id="PF14310">
    <property type="entry name" value="Fn3-like"/>
    <property type="match status" value="1"/>
</dbReference>
<sequence>MPPHARAFSLMLAAGLASASALSARTDGLCSVTDGAIIGTGSLASAPAADAGACCDACYAMEEELDGGGSPSGGCTAWTFAEDTGICYLKDNALGAPVEHSQRTSGVPMRVVNTRACFRAGHTDYPFCDTSLDTEARIDDLISRIATADKPGMLTARQSPLGRLEDLGVPEYDWGSNCVHGVQSRCGTRCPTSFPNPVSQGQSWNTSLWYDIGSVVGLELRSLWLQQVGENHANNLPHLGLDCWSPNININRDPRWGRNQEVVSEDPLLSGFFGSLYTRGLQEGEDDRYLQSISTLKHWDAYSLEYWVETDGTVATRHNFNAKISNHDLQSTYWPAFRRSVVEGNAKGVMCSYNALNGVPTCANEFLEHVMRDVWGFTGYITSDSGAIEDIYAQHKYKNMTAAEGVAAAIKAGTDVDSSLDNGSDATGSPYTWYIQDALDQGLLEESDVDAALRNTLRMRFELGLFDPIEDQPYWHVPPEAVNTEESQALNLLSTLQAMTLVQNPDGVLPFAKDKSLAVIGPHSEAKKELVGNYLGQICDEGTGGDYSCIVSPAEALSELSEDSVSSVEGCTVNDDSATDIDAAVAAAEDASQVLLMVGLAQSEEYEGTGGDRTSLELPGDQAALIQAVLDVGKPTAIVVLSGGCVALEQFAENQANMPAIMTAGYPGFKGGTAIAKTVMGDYNPGGKLAQTWYKAGMVNELDMTSMDMSAAPGRGYRYYQNEPVWAFGHGLSYTTFDLDVQEPKGSVTQKGDKATFSVDVKNTGAVDGDEVVQLYFTPAPGVEAANPGPAFLKQLAAFQRVAVKAGSTETVVFELDYAAVQLVDADGNVVSVPGDYDLLFTNGAAQSVRGVLTVDADAEVVVEAFPTLP</sequence>
<dbReference type="Gene3D" id="3.40.50.1700">
    <property type="entry name" value="Glycoside hydrolase family 3 C-terminal domain"/>
    <property type="match status" value="1"/>
</dbReference>
<evidence type="ECO:0000259" key="7">
    <source>
        <dbReference type="SMART" id="SM00223"/>
    </source>
</evidence>
<evidence type="ECO:0000256" key="4">
    <source>
        <dbReference type="ARBA" id="ARBA00023157"/>
    </source>
</evidence>
<dbReference type="InterPro" id="IPR036881">
    <property type="entry name" value="Glyco_hydro_3_C_sf"/>
</dbReference>
<gene>
    <name evidence="9" type="ORF">TeGR_g2391</name>
</gene>
<accession>A0ABQ6N919</accession>
<dbReference type="InterPro" id="IPR017853">
    <property type="entry name" value="GH"/>
</dbReference>
<dbReference type="InterPro" id="IPR036962">
    <property type="entry name" value="Glyco_hydro_3_N_sf"/>
</dbReference>
<evidence type="ECO:0000256" key="5">
    <source>
        <dbReference type="ARBA" id="ARBA00023295"/>
    </source>
</evidence>
<reference evidence="9 10" key="1">
    <citation type="journal article" date="2023" name="Commun. Biol.">
        <title>Genome analysis of Parmales, the sister group of diatoms, reveals the evolutionary specialization of diatoms from phago-mixotrophs to photoautotrophs.</title>
        <authorList>
            <person name="Ban H."/>
            <person name="Sato S."/>
            <person name="Yoshikawa S."/>
            <person name="Yamada K."/>
            <person name="Nakamura Y."/>
            <person name="Ichinomiya M."/>
            <person name="Sato N."/>
            <person name="Blanc-Mathieu R."/>
            <person name="Endo H."/>
            <person name="Kuwata A."/>
            <person name="Ogata H."/>
        </authorList>
    </citation>
    <scope>NUCLEOTIDE SEQUENCE [LARGE SCALE GENOMIC DNA]</scope>
</reference>
<protein>
    <recommendedName>
        <fullName evidence="11">Fibronectin type III-like domain-containing protein</fullName>
    </recommendedName>
</protein>
<evidence type="ECO:0000259" key="8">
    <source>
        <dbReference type="SMART" id="SM01217"/>
    </source>
</evidence>
<dbReference type="Gene3D" id="3.20.20.300">
    <property type="entry name" value="Glycoside hydrolase, family 3, N-terminal domain"/>
    <property type="match status" value="1"/>
</dbReference>
<organism evidence="9 10">
    <name type="scientific">Tetraparma gracilis</name>
    <dbReference type="NCBI Taxonomy" id="2962635"/>
    <lineage>
        <taxon>Eukaryota</taxon>
        <taxon>Sar</taxon>
        <taxon>Stramenopiles</taxon>
        <taxon>Ochrophyta</taxon>
        <taxon>Bolidophyceae</taxon>
        <taxon>Parmales</taxon>
        <taxon>Triparmaceae</taxon>
        <taxon>Tetraparma</taxon>
    </lineage>
</organism>
<dbReference type="SMART" id="SM01217">
    <property type="entry name" value="Fn3_like"/>
    <property type="match status" value="1"/>
</dbReference>
<dbReference type="Proteomes" id="UP001165060">
    <property type="component" value="Unassembled WGS sequence"/>
</dbReference>
<dbReference type="InterPro" id="IPR002160">
    <property type="entry name" value="Prot_inh_Kunz-lg"/>
</dbReference>
<keyword evidence="4" id="KW-1015">Disulfide bond</keyword>
<evidence type="ECO:0000313" key="10">
    <source>
        <dbReference type="Proteomes" id="UP001165060"/>
    </source>
</evidence>
<evidence type="ECO:0008006" key="11">
    <source>
        <dbReference type="Google" id="ProtNLM"/>
    </source>
</evidence>
<dbReference type="Pfam" id="PF01915">
    <property type="entry name" value="Glyco_hydro_3_C"/>
    <property type="match status" value="1"/>
</dbReference>
<dbReference type="EMBL" id="BRYB01006509">
    <property type="protein sequence ID" value="GMI50588.1"/>
    <property type="molecule type" value="Genomic_DNA"/>
</dbReference>
<dbReference type="Gene3D" id="2.60.40.10">
    <property type="entry name" value="Immunoglobulins"/>
    <property type="match status" value="1"/>
</dbReference>
<dbReference type="Gene3D" id="3.50.4.10">
    <property type="entry name" value="Hepatocyte Growth Factor"/>
    <property type="match status" value="1"/>
</dbReference>
<feature type="domain" description="Apple" evidence="7">
    <location>
        <begin position="30"/>
        <end position="106"/>
    </location>
</feature>
<feature type="signal peptide" evidence="6">
    <location>
        <begin position="1"/>
        <end position="21"/>
    </location>
</feature>
<keyword evidence="5" id="KW-0326">Glycosidase</keyword>
<dbReference type="InterPro" id="IPR001764">
    <property type="entry name" value="Glyco_hydro_3_N"/>
</dbReference>
<dbReference type="SUPFAM" id="SSF51445">
    <property type="entry name" value="(Trans)glycosidases"/>
    <property type="match status" value="1"/>
</dbReference>
<dbReference type="PANTHER" id="PTHR42721">
    <property type="entry name" value="SUGAR HYDROLASE-RELATED"/>
    <property type="match status" value="1"/>
</dbReference>
<feature type="domain" description="Fibronectin type III-like" evidence="8">
    <location>
        <begin position="771"/>
        <end position="845"/>
    </location>
</feature>
<keyword evidence="10" id="KW-1185">Reference proteome</keyword>
<name>A0ABQ6N919_9STRA</name>